<comment type="subunit">
    <text evidence="5">Associates with the pre-60S ribosomal particle.</text>
</comment>
<dbReference type="Gene3D" id="3.30.70.1730">
    <property type="match status" value="1"/>
</dbReference>
<dbReference type="FunFam" id="3.90.105.20:FF:000002">
    <property type="entry name" value="Ribosome assembly factor mrt4"/>
    <property type="match status" value="1"/>
</dbReference>
<dbReference type="GO" id="GO:0000956">
    <property type="term" value="P:nuclear-transcribed mRNA catabolic process"/>
    <property type="evidence" value="ECO:0007669"/>
    <property type="project" value="TreeGrafter"/>
</dbReference>
<dbReference type="EMBL" id="LR899014">
    <property type="protein sequence ID" value="CAD7092633.1"/>
    <property type="molecule type" value="Genomic_DNA"/>
</dbReference>
<evidence type="ECO:0000313" key="8">
    <source>
        <dbReference type="EMBL" id="CAD7092633.1"/>
    </source>
</evidence>
<sequence>MPRSKRDKKISLTKTDRKGLAWKQHIVEDIRNCLNKYPSVFVFSVKNMRNNLLKDLRQEFKKDSRFFFGKNRIMQLGLGRSKEEEFERDLYKVSKRIEGQCGLLFTEKSKEEILEWSSHYSALEYARSGFVASRTVSLTKGPMNDFAHSMEPHLRSLGLPTKLEKGVVTLVKDHVVCEKGKVLTPEQARILKLIAIPMATFKLSVKCAWTKEGGFENLRKDKPSEDEMEYESDNETIPAEAVVQDRQTQ</sequence>
<dbReference type="PANTHER" id="PTHR45841">
    <property type="entry name" value="MRNA TURNOVER PROTEIN 4 MRTO4"/>
    <property type="match status" value="1"/>
</dbReference>
<dbReference type="GO" id="GO:0003723">
    <property type="term" value="F:RNA binding"/>
    <property type="evidence" value="ECO:0007669"/>
    <property type="project" value="TreeGrafter"/>
</dbReference>
<comment type="subcellular location">
    <subcellularLocation>
        <location evidence="5">Cytoplasm</location>
    </subcellularLocation>
    <subcellularLocation>
        <location evidence="5">Nucleus</location>
        <location evidence="5">Nucleolus</location>
    </subcellularLocation>
</comment>
<dbReference type="InterPro" id="IPR043164">
    <property type="entry name" value="Ribosomal_uL10-like_insert_sf"/>
</dbReference>
<evidence type="ECO:0000256" key="4">
    <source>
        <dbReference type="ARBA" id="ARBA00023242"/>
    </source>
</evidence>
<accession>A0A7R8V4G0</accession>
<reference evidence="8 9" key="1">
    <citation type="submission" date="2020-11" db="EMBL/GenBank/DDBJ databases">
        <authorList>
            <person name="Wallbank WR R."/>
            <person name="Pardo Diaz C."/>
            <person name="Kozak K."/>
            <person name="Martin S."/>
            <person name="Jiggins C."/>
            <person name="Moest M."/>
            <person name="Warren A I."/>
            <person name="Generalovic N T."/>
            <person name="Byers J.R.P. K."/>
            <person name="Montejo-Kovacevich G."/>
            <person name="Yen C E."/>
        </authorList>
    </citation>
    <scope>NUCLEOTIDE SEQUENCE [LARGE SCALE GENOMIC DNA]</scope>
</reference>
<evidence type="ECO:0000256" key="2">
    <source>
        <dbReference type="ARBA" id="ARBA00008889"/>
    </source>
</evidence>
<evidence type="ECO:0000256" key="1">
    <source>
        <dbReference type="ARBA" id="ARBA00004046"/>
    </source>
</evidence>
<keyword evidence="5" id="KW-0690">Ribosome biogenesis</keyword>
<dbReference type="CDD" id="cd05796">
    <property type="entry name" value="Ribosomal_P0_like"/>
    <property type="match status" value="1"/>
</dbReference>
<evidence type="ECO:0000313" key="9">
    <source>
        <dbReference type="Proteomes" id="UP000594454"/>
    </source>
</evidence>
<dbReference type="GO" id="GO:0006364">
    <property type="term" value="P:rRNA processing"/>
    <property type="evidence" value="ECO:0007669"/>
    <property type="project" value="TreeGrafter"/>
</dbReference>
<dbReference type="InterPro" id="IPR033867">
    <property type="entry name" value="Mrt4"/>
</dbReference>
<comment type="function">
    <text evidence="1 5">Component of the ribosome assembly machinery. Nuclear paralog of the ribosomal protein P0, it binds pre-60S subunits at an early stage of assembly in the nucleolus, and is replaced by P0 in cytoplasmic pre-60S subunits and mature 80S ribosomes.</text>
</comment>
<dbReference type="GO" id="GO:0030687">
    <property type="term" value="C:preribosome, large subunit precursor"/>
    <property type="evidence" value="ECO:0007669"/>
    <property type="project" value="TreeGrafter"/>
</dbReference>
<dbReference type="OrthoDB" id="10262308at2759"/>
<dbReference type="GO" id="GO:0000027">
    <property type="term" value="P:ribosomal large subunit assembly"/>
    <property type="evidence" value="ECO:0007669"/>
    <property type="project" value="InterPro"/>
</dbReference>
<dbReference type="InterPro" id="IPR001790">
    <property type="entry name" value="Ribosomal_uL10"/>
</dbReference>
<dbReference type="Pfam" id="PF00466">
    <property type="entry name" value="Ribosomal_L10"/>
    <property type="match status" value="1"/>
</dbReference>
<keyword evidence="3 5" id="KW-0963">Cytoplasm</keyword>
<comment type="similarity">
    <text evidence="2 5">Belongs to the universal ribosomal protein uL10 family.</text>
</comment>
<evidence type="ECO:0000256" key="3">
    <source>
        <dbReference type="ARBA" id="ARBA00022490"/>
    </source>
</evidence>
<dbReference type="AlphaFoldDB" id="A0A7R8V4G0"/>
<dbReference type="SUPFAM" id="SSF160369">
    <property type="entry name" value="Ribosomal protein L10-like"/>
    <property type="match status" value="1"/>
</dbReference>
<feature type="compositionally biased region" description="Basic and acidic residues" evidence="6">
    <location>
        <begin position="216"/>
        <end position="225"/>
    </location>
</feature>
<dbReference type="FunFam" id="3.30.70.1730:FF:000005">
    <property type="entry name" value="Ribosome assembly factor mrt4"/>
    <property type="match status" value="1"/>
</dbReference>
<dbReference type="Gene3D" id="3.90.105.20">
    <property type="match status" value="1"/>
</dbReference>
<dbReference type="InterPro" id="IPR043141">
    <property type="entry name" value="Ribosomal_uL10-like_sf"/>
</dbReference>
<dbReference type="Pfam" id="PF17777">
    <property type="entry name" value="RL10P_insert"/>
    <property type="match status" value="1"/>
</dbReference>
<keyword evidence="9" id="KW-1185">Reference proteome</keyword>
<feature type="domain" description="Large ribosomal subunit protein uL10-like insertion" evidence="7">
    <location>
        <begin position="126"/>
        <end position="196"/>
    </location>
</feature>
<name>A0A7R8V4G0_HERIL</name>
<keyword evidence="4 5" id="KW-0539">Nucleus</keyword>
<dbReference type="GO" id="GO:0005737">
    <property type="term" value="C:cytoplasm"/>
    <property type="evidence" value="ECO:0007669"/>
    <property type="project" value="UniProtKB-SubCell"/>
</dbReference>
<organism evidence="8 9">
    <name type="scientific">Hermetia illucens</name>
    <name type="common">Black soldier fly</name>
    <dbReference type="NCBI Taxonomy" id="343691"/>
    <lineage>
        <taxon>Eukaryota</taxon>
        <taxon>Metazoa</taxon>
        <taxon>Ecdysozoa</taxon>
        <taxon>Arthropoda</taxon>
        <taxon>Hexapoda</taxon>
        <taxon>Insecta</taxon>
        <taxon>Pterygota</taxon>
        <taxon>Neoptera</taxon>
        <taxon>Endopterygota</taxon>
        <taxon>Diptera</taxon>
        <taxon>Brachycera</taxon>
        <taxon>Stratiomyomorpha</taxon>
        <taxon>Stratiomyidae</taxon>
        <taxon>Hermetiinae</taxon>
        <taxon>Hermetia</taxon>
    </lineage>
</organism>
<evidence type="ECO:0000256" key="5">
    <source>
        <dbReference type="RuleBase" id="RU364039"/>
    </source>
</evidence>
<dbReference type="InParanoid" id="A0A7R8V4G0"/>
<feature type="region of interest" description="Disordered" evidence="6">
    <location>
        <begin position="216"/>
        <end position="249"/>
    </location>
</feature>
<gene>
    <name evidence="8" type="ORF">HERILL_LOCUS14981</name>
</gene>
<evidence type="ECO:0000256" key="6">
    <source>
        <dbReference type="SAM" id="MobiDB-lite"/>
    </source>
</evidence>
<evidence type="ECO:0000259" key="7">
    <source>
        <dbReference type="Pfam" id="PF17777"/>
    </source>
</evidence>
<dbReference type="FunCoup" id="A0A7R8V4G0">
    <property type="interactions" value="1777"/>
</dbReference>
<dbReference type="InterPro" id="IPR040637">
    <property type="entry name" value="Ribosomal_uL10-like_insert"/>
</dbReference>
<dbReference type="GO" id="GO:0005730">
    <property type="term" value="C:nucleolus"/>
    <property type="evidence" value="ECO:0007669"/>
    <property type="project" value="UniProtKB-SubCell"/>
</dbReference>
<dbReference type="InterPro" id="IPR051742">
    <property type="entry name" value="Ribosome_Assembly_uL10"/>
</dbReference>
<dbReference type="Proteomes" id="UP000594454">
    <property type="component" value="Chromosome 6"/>
</dbReference>
<dbReference type="PANTHER" id="PTHR45841:SF1">
    <property type="entry name" value="MRNA TURNOVER PROTEIN 4 HOMOLOG"/>
    <property type="match status" value="1"/>
</dbReference>
<protein>
    <recommendedName>
        <fullName evidence="5">Ribosome assembly factor mrt4</fullName>
    </recommendedName>
</protein>
<proteinExistence type="inferred from homology"/>